<reference evidence="3" key="1">
    <citation type="journal article" date="2019" name="Int. J. Syst. Evol. Microbiol.">
        <title>The Global Catalogue of Microorganisms (GCM) 10K type strain sequencing project: providing services to taxonomists for standard genome sequencing and annotation.</title>
        <authorList>
            <consortium name="The Broad Institute Genomics Platform"/>
            <consortium name="The Broad Institute Genome Sequencing Center for Infectious Disease"/>
            <person name="Wu L."/>
            <person name="Ma J."/>
        </authorList>
    </citation>
    <scope>NUCLEOTIDE SEQUENCE [LARGE SCALE GENOMIC DNA]</scope>
    <source>
        <strain evidence="3">R28</strain>
    </source>
</reference>
<dbReference type="SUPFAM" id="SSF54593">
    <property type="entry name" value="Glyoxalase/Bleomycin resistance protein/Dihydroxybiphenyl dioxygenase"/>
    <property type="match status" value="1"/>
</dbReference>
<dbReference type="EMBL" id="JBHUHQ010000037">
    <property type="protein sequence ID" value="MFD2046450.1"/>
    <property type="molecule type" value="Genomic_DNA"/>
</dbReference>
<accession>A0ABW4W6T9</accession>
<evidence type="ECO:0000259" key="1">
    <source>
        <dbReference type="PROSITE" id="PS51819"/>
    </source>
</evidence>
<proteinExistence type="predicted"/>
<comment type="caution">
    <text evidence="2">The sequence shown here is derived from an EMBL/GenBank/DDBJ whole genome shotgun (WGS) entry which is preliminary data.</text>
</comment>
<evidence type="ECO:0000313" key="2">
    <source>
        <dbReference type="EMBL" id="MFD2046450.1"/>
    </source>
</evidence>
<gene>
    <name evidence="2" type="ORF">ACFSJF_19455</name>
</gene>
<dbReference type="InterPro" id="IPR037523">
    <property type="entry name" value="VOC_core"/>
</dbReference>
<dbReference type="InterPro" id="IPR029068">
    <property type="entry name" value="Glyas_Bleomycin-R_OHBP_Dase"/>
</dbReference>
<dbReference type="RefSeq" id="WP_377558427.1">
    <property type="nucleotide sequence ID" value="NZ_JBHUHQ010000037.1"/>
</dbReference>
<protein>
    <submittedName>
        <fullName evidence="2">VOC family protein</fullName>
    </submittedName>
</protein>
<feature type="domain" description="VOC" evidence="1">
    <location>
        <begin position="2"/>
        <end position="118"/>
    </location>
</feature>
<dbReference type="Gene3D" id="3.10.180.10">
    <property type="entry name" value="2,3-Dihydroxybiphenyl 1,2-Dioxygenase, domain 1"/>
    <property type="match status" value="1"/>
</dbReference>
<dbReference type="InterPro" id="IPR004360">
    <property type="entry name" value="Glyas_Fos-R_dOase_dom"/>
</dbReference>
<keyword evidence="3" id="KW-1185">Reference proteome</keyword>
<dbReference type="Pfam" id="PF00903">
    <property type="entry name" value="Glyoxalase"/>
    <property type="match status" value="1"/>
</dbReference>
<name>A0ABW4W6T9_9BACI</name>
<dbReference type="Proteomes" id="UP001597383">
    <property type="component" value="Unassembled WGS sequence"/>
</dbReference>
<organism evidence="2 3">
    <name type="scientific">Ornithinibacillus salinisoli</name>
    <dbReference type="NCBI Taxonomy" id="1848459"/>
    <lineage>
        <taxon>Bacteria</taxon>
        <taxon>Bacillati</taxon>
        <taxon>Bacillota</taxon>
        <taxon>Bacilli</taxon>
        <taxon>Bacillales</taxon>
        <taxon>Bacillaceae</taxon>
        <taxon>Ornithinibacillus</taxon>
    </lineage>
</organism>
<sequence>MEFREFGLILFTERYEECIAFYRDVLQLKVRNVKDTLVSFELPNGYLMVEQGGVGKNQEKSREQNPNVLRFDVESLIPIMNELEERGVCFSKKNLKFDWGTISVFNDPDGNRIELGEINNTSGSYTKN</sequence>
<dbReference type="PROSITE" id="PS51819">
    <property type="entry name" value="VOC"/>
    <property type="match status" value="1"/>
</dbReference>
<evidence type="ECO:0000313" key="3">
    <source>
        <dbReference type="Proteomes" id="UP001597383"/>
    </source>
</evidence>